<gene>
    <name evidence="1" type="primary">LOC108039089</name>
</gene>
<dbReference type="PANTHER" id="PTHR11324:SF16">
    <property type="entry name" value="PDZ DOMAIN-CONTAINING PROTEIN 2"/>
    <property type="match status" value="1"/>
</dbReference>
<proteinExistence type="predicted"/>
<name>A0A6P4EDU6_DRORH</name>
<organism evidence="1">
    <name type="scientific">Drosophila rhopaloa</name>
    <name type="common">Fruit fly</name>
    <dbReference type="NCBI Taxonomy" id="1041015"/>
    <lineage>
        <taxon>Eukaryota</taxon>
        <taxon>Metazoa</taxon>
        <taxon>Ecdysozoa</taxon>
        <taxon>Arthropoda</taxon>
        <taxon>Hexapoda</taxon>
        <taxon>Insecta</taxon>
        <taxon>Pterygota</taxon>
        <taxon>Neoptera</taxon>
        <taxon>Endopterygota</taxon>
        <taxon>Diptera</taxon>
        <taxon>Brachycera</taxon>
        <taxon>Muscomorpha</taxon>
        <taxon>Ephydroidea</taxon>
        <taxon>Drosophilidae</taxon>
        <taxon>Drosophila</taxon>
        <taxon>Sophophora</taxon>
    </lineage>
</organism>
<dbReference type="OrthoDB" id="42382at2759"/>
<dbReference type="AlphaFoldDB" id="A0A6P4EDU6"/>
<reference evidence="1" key="1">
    <citation type="submission" date="2025-08" db="UniProtKB">
        <authorList>
            <consortium name="RefSeq"/>
        </authorList>
    </citation>
    <scope>IDENTIFICATION</scope>
</reference>
<dbReference type="PANTHER" id="PTHR11324">
    <property type="entry name" value="IL16-RELATED"/>
    <property type="match status" value="1"/>
</dbReference>
<protein>
    <submittedName>
        <fullName evidence="1">Uncharacterized protein LOC108039089</fullName>
    </submittedName>
</protein>
<sequence length="173" mass="18622">FRVTSIYVSSCWLLVYYVCLTKTFPALYPNPFADLSTLSNHHSNISASSSIPAATLIISSSSSSSKKTTTEAATTSKPAAPLNPGKMELLSSPTATAIATATTTTTATHHLHQATTTKQLLVQDYLSKASPPTYSRLPPDGHEFPPNFSEPLIMHSHPLKVTTELSYEIQNGK</sequence>
<evidence type="ECO:0000313" key="1">
    <source>
        <dbReference type="RefSeq" id="XP_016971506.1"/>
    </source>
</evidence>
<dbReference type="RefSeq" id="XP_016971506.1">
    <property type="nucleotide sequence ID" value="XM_017116017.1"/>
</dbReference>
<feature type="non-terminal residue" evidence="1">
    <location>
        <position position="173"/>
    </location>
</feature>
<accession>A0A6P4EDU6</accession>
<feature type="non-terminal residue" evidence="1">
    <location>
        <position position="1"/>
    </location>
</feature>